<gene>
    <name evidence="1" type="ORF">HELGO_WM38586</name>
</gene>
<sequence length="156" mass="17681">MTGLVFYYHGKSPNQAFDVLHSAIQLSERHSLTEYYDEFLVDAYVLADDKSSRTVAIDFDNTITADVDFYLNLIDAYRSDGWNPVVCTLRDRTESDIEEMKALLYDVPIDIYTSGGNPKQKYMLAQGICVNLWIDDFFPGICPEACQLLSNNGIDP</sequence>
<dbReference type="EMBL" id="CACVAV010000193">
    <property type="protein sequence ID" value="CAA6811983.1"/>
    <property type="molecule type" value="Genomic_DNA"/>
</dbReference>
<proteinExistence type="predicted"/>
<organism evidence="1">
    <name type="scientific">uncultured Thiotrichaceae bacterium</name>
    <dbReference type="NCBI Taxonomy" id="298394"/>
    <lineage>
        <taxon>Bacteria</taxon>
        <taxon>Pseudomonadati</taxon>
        <taxon>Pseudomonadota</taxon>
        <taxon>Gammaproteobacteria</taxon>
        <taxon>Thiotrichales</taxon>
        <taxon>Thiotrichaceae</taxon>
        <taxon>environmental samples</taxon>
    </lineage>
</organism>
<evidence type="ECO:0000313" key="1">
    <source>
        <dbReference type="EMBL" id="CAA6811983.1"/>
    </source>
</evidence>
<name>A0A6S6TA29_9GAMM</name>
<accession>A0A6S6TA29</accession>
<dbReference type="AlphaFoldDB" id="A0A6S6TA29"/>
<protein>
    <submittedName>
        <fullName evidence="1">Uncharacterized protein</fullName>
    </submittedName>
</protein>
<reference evidence="1" key="1">
    <citation type="submission" date="2020-01" db="EMBL/GenBank/DDBJ databases">
        <authorList>
            <person name="Meier V. D."/>
            <person name="Meier V D."/>
        </authorList>
    </citation>
    <scope>NUCLEOTIDE SEQUENCE</scope>
    <source>
        <strain evidence="1">HLG_WM_MAG_08</strain>
    </source>
</reference>